<sequence>MPRATARQAQAPGPRQDCVGCWVGVWCCVWVVILGKGFMMGVGVFIVGGGIVMGVEVGGGLGGVNVWGVGGVLGLG</sequence>
<keyword evidence="1" id="KW-0812">Transmembrane</keyword>
<protein>
    <recommendedName>
        <fullName evidence="4">Transmembrane protein</fullName>
    </recommendedName>
</protein>
<dbReference type="AlphaFoldDB" id="A0AAV2JN95"/>
<reference evidence="2 3" key="1">
    <citation type="submission" date="2024-04" db="EMBL/GenBank/DDBJ databases">
        <authorList>
            <person name="Waldvogel A.-M."/>
            <person name="Schoenle A."/>
        </authorList>
    </citation>
    <scope>NUCLEOTIDE SEQUENCE [LARGE SCALE GENOMIC DNA]</scope>
</reference>
<accession>A0AAV2JN95</accession>
<keyword evidence="1" id="KW-1133">Transmembrane helix</keyword>
<evidence type="ECO:0000313" key="3">
    <source>
        <dbReference type="Proteomes" id="UP001497482"/>
    </source>
</evidence>
<proteinExistence type="predicted"/>
<organism evidence="2 3">
    <name type="scientific">Knipowitschia caucasica</name>
    <name type="common">Caucasian dwarf goby</name>
    <name type="synonym">Pomatoschistus caucasicus</name>
    <dbReference type="NCBI Taxonomy" id="637954"/>
    <lineage>
        <taxon>Eukaryota</taxon>
        <taxon>Metazoa</taxon>
        <taxon>Chordata</taxon>
        <taxon>Craniata</taxon>
        <taxon>Vertebrata</taxon>
        <taxon>Euteleostomi</taxon>
        <taxon>Actinopterygii</taxon>
        <taxon>Neopterygii</taxon>
        <taxon>Teleostei</taxon>
        <taxon>Neoteleostei</taxon>
        <taxon>Acanthomorphata</taxon>
        <taxon>Gobiaria</taxon>
        <taxon>Gobiiformes</taxon>
        <taxon>Gobioidei</taxon>
        <taxon>Gobiidae</taxon>
        <taxon>Gobiinae</taxon>
        <taxon>Knipowitschia</taxon>
    </lineage>
</organism>
<name>A0AAV2JN95_KNICA</name>
<evidence type="ECO:0000256" key="1">
    <source>
        <dbReference type="SAM" id="Phobius"/>
    </source>
</evidence>
<dbReference type="EMBL" id="OZ035836">
    <property type="protein sequence ID" value="CAL1579193.1"/>
    <property type="molecule type" value="Genomic_DNA"/>
</dbReference>
<evidence type="ECO:0000313" key="2">
    <source>
        <dbReference type="EMBL" id="CAL1579193.1"/>
    </source>
</evidence>
<dbReference type="Proteomes" id="UP001497482">
    <property type="component" value="Chromosome 14"/>
</dbReference>
<keyword evidence="3" id="KW-1185">Reference proteome</keyword>
<gene>
    <name evidence="2" type="ORF">KC01_LOCUS10275</name>
</gene>
<evidence type="ECO:0008006" key="4">
    <source>
        <dbReference type="Google" id="ProtNLM"/>
    </source>
</evidence>
<feature type="transmembrane region" description="Helical" evidence="1">
    <location>
        <begin position="21"/>
        <end position="47"/>
    </location>
</feature>
<keyword evidence="1" id="KW-0472">Membrane</keyword>